<dbReference type="PANTHER" id="PTHR43777:SF1">
    <property type="entry name" value="MOLYBDENUM COFACTOR CYTIDYLYLTRANSFERASE"/>
    <property type="match status" value="1"/>
</dbReference>
<evidence type="ECO:0000313" key="3">
    <source>
        <dbReference type="Proteomes" id="UP000316921"/>
    </source>
</evidence>
<feature type="domain" description="MobA-like NTP transferase" evidence="1">
    <location>
        <begin position="8"/>
        <end position="162"/>
    </location>
</feature>
<reference evidence="2 3" key="1">
    <citation type="submission" date="2019-02" db="EMBL/GenBank/DDBJ databases">
        <title>Deep-cultivation of Planctomycetes and their phenomic and genomic characterization uncovers novel biology.</title>
        <authorList>
            <person name="Wiegand S."/>
            <person name="Jogler M."/>
            <person name="Boedeker C."/>
            <person name="Pinto D."/>
            <person name="Vollmers J."/>
            <person name="Rivas-Marin E."/>
            <person name="Kohn T."/>
            <person name="Peeters S.H."/>
            <person name="Heuer A."/>
            <person name="Rast P."/>
            <person name="Oberbeckmann S."/>
            <person name="Bunk B."/>
            <person name="Jeske O."/>
            <person name="Meyerdierks A."/>
            <person name="Storesund J.E."/>
            <person name="Kallscheuer N."/>
            <person name="Luecker S."/>
            <person name="Lage O.M."/>
            <person name="Pohl T."/>
            <person name="Merkel B.J."/>
            <person name="Hornburger P."/>
            <person name="Mueller R.-W."/>
            <person name="Bruemmer F."/>
            <person name="Labrenz M."/>
            <person name="Spormann A.M."/>
            <person name="Op den Camp H."/>
            <person name="Overmann J."/>
            <person name="Amann R."/>
            <person name="Jetten M.S.M."/>
            <person name="Mascher T."/>
            <person name="Medema M.H."/>
            <person name="Devos D.P."/>
            <person name="Kaster A.-K."/>
            <person name="Ovreas L."/>
            <person name="Rohde M."/>
            <person name="Galperin M.Y."/>
            <person name="Jogler C."/>
        </authorList>
    </citation>
    <scope>NUCLEOTIDE SEQUENCE [LARGE SCALE GENOMIC DNA]</scope>
    <source>
        <strain evidence="2 3">Pla133</strain>
    </source>
</reference>
<dbReference type="KEGG" id="pbap:Pla133_23770"/>
<keyword evidence="3" id="KW-1185">Reference proteome</keyword>
<dbReference type="InterPro" id="IPR029044">
    <property type="entry name" value="Nucleotide-diphossugar_trans"/>
</dbReference>
<dbReference type="SUPFAM" id="SSF53448">
    <property type="entry name" value="Nucleotide-diphospho-sugar transferases"/>
    <property type="match status" value="1"/>
</dbReference>
<dbReference type="RefSeq" id="WP_145065335.1">
    <property type="nucleotide sequence ID" value="NZ_CP036287.1"/>
</dbReference>
<dbReference type="InterPro" id="IPR025877">
    <property type="entry name" value="MobA-like_NTP_Trfase"/>
</dbReference>
<evidence type="ECO:0000259" key="1">
    <source>
        <dbReference type="Pfam" id="PF12804"/>
    </source>
</evidence>
<accession>A0A518BK03</accession>
<dbReference type="Pfam" id="PF12804">
    <property type="entry name" value="NTP_transf_3"/>
    <property type="match status" value="1"/>
</dbReference>
<dbReference type="GO" id="GO:0016779">
    <property type="term" value="F:nucleotidyltransferase activity"/>
    <property type="evidence" value="ECO:0007669"/>
    <property type="project" value="UniProtKB-ARBA"/>
</dbReference>
<organism evidence="2 3">
    <name type="scientific">Engelhardtia mirabilis</name>
    <dbReference type="NCBI Taxonomy" id="2528011"/>
    <lineage>
        <taxon>Bacteria</taxon>
        <taxon>Pseudomonadati</taxon>
        <taxon>Planctomycetota</taxon>
        <taxon>Planctomycetia</taxon>
        <taxon>Planctomycetia incertae sedis</taxon>
        <taxon>Engelhardtia</taxon>
    </lineage>
</organism>
<dbReference type="PANTHER" id="PTHR43777">
    <property type="entry name" value="MOLYBDENUM COFACTOR CYTIDYLYLTRANSFERASE"/>
    <property type="match status" value="1"/>
</dbReference>
<dbReference type="Proteomes" id="UP000316921">
    <property type="component" value="Chromosome"/>
</dbReference>
<dbReference type="Gene3D" id="3.90.550.10">
    <property type="entry name" value="Spore Coat Polysaccharide Biosynthesis Protein SpsA, Chain A"/>
    <property type="match status" value="1"/>
</dbReference>
<protein>
    <submittedName>
        <fullName evidence="2">Molybdopterin-guanine dinucleotide biosynthesis protein MobA</fullName>
    </submittedName>
</protein>
<dbReference type="EMBL" id="CP036287">
    <property type="protein sequence ID" value="QDU67298.1"/>
    <property type="molecule type" value="Genomic_DNA"/>
</dbReference>
<sequence>MTAVDPRVVILAAGASTRLGEPKALVDLGGRCALRRLVAAAGGNEPALLVTGAHHREIAAAGLPGLELLENPAWADGRTGGLSLAAAHLPGRDLLIAPIDVPMVPSEVFVALRAEWHRAQRPPRGWLAPSTGAAPGRPGHPIVVGRELAAKLGGFPPSAPLRNLRDLAQPLWMVDTGCAEIHDDLDTPEDLAALRARLRSRL</sequence>
<gene>
    <name evidence="2" type="ORF">Pla133_23770</name>
</gene>
<evidence type="ECO:0000313" key="2">
    <source>
        <dbReference type="EMBL" id="QDU67298.1"/>
    </source>
</evidence>
<proteinExistence type="predicted"/>
<dbReference type="AlphaFoldDB" id="A0A518BK03"/>
<name>A0A518BK03_9BACT</name>